<organism evidence="2 3">
    <name type="scientific">Phragmitibacter flavus</name>
    <dbReference type="NCBI Taxonomy" id="2576071"/>
    <lineage>
        <taxon>Bacteria</taxon>
        <taxon>Pseudomonadati</taxon>
        <taxon>Verrucomicrobiota</taxon>
        <taxon>Verrucomicrobiia</taxon>
        <taxon>Verrucomicrobiales</taxon>
        <taxon>Verrucomicrobiaceae</taxon>
        <taxon>Phragmitibacter</taxon>
    </lineage>
</organism>
<dbReference type="RefSeq" id="WP_138086127.1">
    <property type="nucleotide sequence ID" value="NZ_VAUV01000007.1"/>
</dbReference>
<feature type="transmembrane region" description="Helical" evidence="1">
    <location>
        <begin position="254"/>
        <end position="273"/>
    </location>
</feature>
<dbReference type="Proteomes" id="UP000306196">
    <property type="component" value="Unassembled WGS sequence"/>
</dbReference>
<keyword evidence="1" id="KW-1133">Transmembrane helix</keyword>
<feature type="transmembrane region" description="Helical" evidence="1">
    <location>
        <begin position="230"/>
        <end position="249"/>
    </location>
</feature>
<evidence type="ECO:0000313" key="2">
    <source>
        <dbReference type="EMBL" id="TLD70655.1"/>
    </source>
</evidence>
<gene>
    <name evidence="2" type="ORF">FEM03_10075</name>
</gene>
<feature type="transmembrane region" description="Helical" evidence="1">
    <location>
        <begin position="119"/>
        <end position="139"/>
    </location>
</feature>
<dbReference type="OrthoDB" id="182965at2"/>
<feature type="transmembrane region" description="Helical" evidence="1">
    <location>
        <begin position="159"/>
        <end position="182"/>
    </location>
</feature>
<dbReference type="AlphaFoldDB" id="A0A5R8KFA6"/>
<keyword evidence="1" id="KW-0472">Membrane</keyword>
<evidence type="ECO:0000313" key="3">
    <source>
        <dbReference type="Proteomes" id="UP000306196"/>
    </source>
</evidence>
<keyword evidence="3" id="KW-1185">Reference proteome</keyword>
<reference evidence="2 3" key="1">
    <citation type="submission" date="2019-05" db="EMBL/GenBank/DDBJ databases">
        <title>Verrucobacter flavum gen. nov., sp. nov. a new member of the family Verrucomicrobiaceae.</title>
        <authorList>
            <person name="Szuroczki S."/>
            <person name="Abbaszade G."/>
            <person name="Szabo A."/>
            <person name="Felfoldi T."/>
            <person name="Schumann P."/>
            <person name="Boka K."/>
            <person name="Keki Z."/>
            <person name="Toumi M."/>
            <person name="Toth E."/>
        </authorList>
    </citation>
    <scope>NUCLEOTIDE SEQUENCE [LARGE SCALE GENOMIC DNA]</scope>
    <source>
        <strain evidence="2 3">MG-N-17</strain>
    </source>
</reference>
<feature type="transmembrane region" description="Helical" evidence="1">
    <location>
        <begin position="279"/>
        <end position="297"/>
    </location>
</feature>
<feature type="transmembrane region" description="Helical" evidence="1">
    <location>
        <begin position="80"/>
        <end position="107"/>
    </location>
</feature>
<name>A0A5R8KFA6_9BACT</name>
<accession>A0A5R8KFA6</accession>
<comment type="caution">
    <text evidence="2">The sequence shown here is derived from an EMBL/GenBank/DDBJ whole genome shotgun (WGS) entry which is preliminary data.</text>
</comment>
<sequence>MTPLESYRPWWQPNPFSYRQWQLWLVRAGFSFLVFDNIKWATKTYTTQAHPTGIANFVDLTWLADDPPGFATKAIVMAGLFLYTIGIAPALGLFPALFYSICIGTLVNSQGETQHSWQLVTLMCLGQFIVCLLPQRTPLGALRWQTRTLLAPQLERQQLVAYTATVVIAASYVVSGIVKLIASDFQWVIRVPYLAVQLLKNNWAGFYDTGISPPAWLEQATRLIIDHPNLARLFFGSGLVLELTAFIVLINRQLAFWFGLALVSLHVGIFYVMNLTFNQHIAAILIFLVMPNIGHALKRKNSLGAL</sequence>
<protein>
    <recommendedName>
        <fullName evidence="4">HTTM domain-containing protein</fullName>
    </recommendedName>
</protein>
<evidence type="ECO:0008006" key="4">
    <source>
        <dbReference type="Google" id="ProtNLM"/>
    </source>
</evidence>
<dbReference type="EMBL" id="VAUV01000007">
    <property type="protein sequence ID" value="TLD70655.1"/>
    <property type="molecule type" value="Genomic_DNA"/>
</dbReference>
<keyword evidence="1" id="KW-0812">Transmembrane</keyword>
<evidence type="ECO:0000256" key="1">
    <source>
        <dbReference type="SAM" id="Phobius"/>
    </source>
</evidence>
<proteinExistence type="predicted"/>